<accession>A0A922LT51</accession>
<organism evidence="2 3">
    <name type="scientific">Schistosoma haematobium</name>
    <name type="common">Blood fluke</name>
    <dbReference type="NCBI Taxonomy" id="6185"/>
    <lineage>
        <taxon>Eukaryota</taxon>
        <taxon>Metazoa</taxon>
        <taxon>Spiralia</taxon>
        <taxon>Lophotrochozoa</taxon>
        <taxon>Platyhelminthes</taxon>
        <taxon>Trematoda</taxon>
        <taxon>Digenea</taxon>
        <taxon>Strigeidida</taxon>
        <taxon>Schistosomatoidea</taxon>
        <taxon>Schistosomatidae</taxon>
        <taxon>Schistosoma</taxon>
    </lineage>
</organism>
<dbReference type="AlphaFoldDB" id="A0A922LT51"/>
<dbReference type="EMBL" id="AMPZ03000002">
    <property type="protein sequence ID" value="KAH9592800.1"/>
    <property type="molecule type" value="Genomic_DNA"/>
</dbReference>
<dbReference type="CTD" id="24591909"/>
<gene>
    <name evidence="2" type="ORF">MS3_00010515</name>
</gene>
<dbReference type="SUPFAM" id="SSF47459">
    <property type="entry name" value="HLH, helix-loop-helix DNA-binding domain"/>
    <property type="match status" value="1"/>
</dbReference>
<dbReference type="InterPro" id="IPR036638">
    <property type="entry name" value="HLH_DNA-bd_sf"/>
</dbReference>
<protein>
    <recommendedName>
        <fullName evidence="1">BHLH domain-containing protein</fullName>
    </recommendedName>
</protein>
<reference evidence="2" key="3">
    <citation type="submission" date="2021-06" db="EMBL/GenBank/DDBJ databases">
        <title>Chromosome-level genome assembly for S. haematobium.</title>
        <authorList>
            <person name="Stroehlein A.J."/>
        </authorList>
    </citation>
    <scope>NUCLEOTIDE SEQUENCE</scope>
</reference>
<proteinExistence type="predicted"/>
<dbReference type="Proteomes" id="UP000471633">
    <property type="component" value="Unassembled WGS sequence"/>
</dbReference>
<keyword evidence="3" id="KW-1185">Reference proteome</keyword>
<evidence type="ECO:0000313" key="2">
    <source>
        <dbReference type="EMBL" id="KAH9592800.1"/>
    </source>
</evidence>
<dbReference type="GO" id="GO:0046983">
    <property type="term" value="F:protein dimerization activity"/>
    <property type="evidence" value="ECO:0007669"/>
    <property type="project" value="InterPro"/>
</dbReference>
<dbReference type="GeneID" id="24591909"/>
<evidence type="ECO:0000259" key="1">
    <source>
        <dbReference type="PROSITE" id="PS50888"/>
    </source>
</evidence>
<dbReference type="KEGG" id="shx:MS3_00010515"/>
<reference evidence="2" key="4">
    <citation type="journal article" date="2022" name="PLoS Pathog.">
        <title>Chromosome-level genome of Schistosoma haematobium underpins genome-wide explorations of molecular variation.</title>
        <authorList>
            <person name="Stroehlein A.J."/>
            <person name="Korhonen P.K."/>
            <person name="Lee V.V."/>
            <person name="Ralph S.A."/>
            <person name="Mentink-Kane M."/>
            <person name="You H."/>
            <person name="McManus D.P."/>
            <person name="Tchuente L.T."/>
            <person name="Stothard J.R."/>
            <person name="Kaur P."/>
            <person name="Dudchenko O."/>
            <person name="Aiden E.L."/>
            <person name="Yang B."/>
            <person name="Yang H."/>
            <person name="Emery A.M."/>
            <person name="Webster B.L."/>
            <person name="Brindley P.J."/>
            <person name="Rollinson D."/>
            <person name="Chang B.C.H."/>
            <person name="Gasser R.B."/>
            <person name="Young N.D."/>
        </authorList>
    </citation>
    <scope>NUCLEOTIDE SEQUENCE</scope>
</reference>
<dbReference type="PROSITE" id="PS50888">
    <property type="entry name" value="BHLH"/>
    <property type="match status" value="1"/>
</dbReference>
<sequence>MVDAERLRRKKINHRLDHLRNILALSKDMTRIQILKYAADKLIGIPLTSTSTTEYKSDPLYLITAKPYEQNKFLVHNDSITDKVKFTKASIEQYRRRLERIEYDRIHSFLGGEKMSDIQLLDKLIEIIENIENFNRNQNLNMKLSAPISSPLTTAITTMKIKINKRKGLKLSNNNDNNNSQFIHSFEQSKINKSIKQNNQFYEYNQIQKINNLQKEIRMNKYWRPWEDEENEQEEEEEGEGEDENNYIELIIICDVMKTKQKLFYTLENLF</sequence>
<dbReference type="RefSeq" id="XP_051072727.1">
    <property type="nucleotide sequence ID" value="XM_051218891.1"/>
</dbReference>
<comment type="caution">
    <text evidence="2">The sequence shown here is derived from an EMBL/GenBank/DDBJ whole genome shotgun (WGS) entry which is preliminary data.</text>
</comment>
<feature type="domain" description="BHLH" evidence="1">
    <location>
        <begin position="1"/>
        <end position="45"/>
    </location>
</feature>
<reference evidence="2" key="1">
    <citation type="journal article" date="2012" name="Nat. Genet.">
        <title>Whole-genome sequence of Schistosoma haematobium.</title>
        <authorList>
            <person name="Young N.D."/>
            <person name="Jex A.R."/>
            <person name="Li B."/>
            <person name="Liu S."/>
            <person name="Yang L."/>
            <person name="Xiong Z."/>
            <person name="Li Y."/>
            <person name="Cantacessi C."/>
            <person name="Hall R.S."/>
            <person name="Xu X."/>
            <person name="Chen F."/>
            <person name="Wu X."/>
            <person name="Zerlotini A."/>
            <person name="Oliveira G."/>
            <person name="Hofmann A."/>
            <person name="Zhang G."/>
            <person name="Fang X."/>
            <person name="Kang Y."/>
            <person name="Campbell B.E."/>
            <person name="Loukas A."/>
            <person name="Ranganathan S."/>
            <person name="Rollinson D."/>
            <person name="Rinaldi G."/>
            <person name="Brindley P.J."/>
            <person name="Yang H."/>
            <person name="Wang J."/>
            <person name="Wang J."/>
            <person name="Gasser R.B."/>
        </authorList>
    </citation>
    <scope>NUCLEOTIDE SEQUENCE</scope>
</reference>
<evidence type="ECO:0000313" key="3">
    <source>
        <dbReference type="Proteomes" id="UP000471633"/>
    </source>
</evidence>
<dbReference type="InterPro" id="IPR011598">
    <property type="entry name" value="bHLH_dom"/>
</dbReference>
<reference evidence="2" key="2">
    <citation type="journal article" date="2019" name="Gigascience">
        <title>High-quality Schistosoma haematobium genome achieved by single-molecule and long-range sequencing.</title>
        <authorList>
            <person name="Stroehlein A.J."/>
            <person name="Korhonen P.K."/>
            <person name="Chong T.M."/>
            <person name="Lim Y.L."/>
            <person name="Chan K.G."/>
            <person name="Webster B."/>
            <person name="Rollinson D."/>
            <person name="Brindley P.J."/>
            <person name="Gasser R.B."/>
            <person name="Young N.D."/>
        </authorList>
    </citation>
    <scope>NUCLEOTIDE SEQUENCE</scope>
</reference>
<name>A0A922LT51_SCHHA</name>